<gene>
    <name evidence="11" type="ORF">FGADI_1813</name>
</gene>
<keyword evidence="5" id="KW-0489">Methyltransferase</keyword>
<dbReference type="PANTHER" id="PTHR43397:SF1">
    <property type="entry name" value="ERGOTHIONEINE BIOSYNTHESIS PROTEIN 1"/>
    <property type="match status" value="1"/>
</dbReference>
<evidence type="ECO:0000313" key="12">
    <source>
        <dbReference type="Proteomes" id="UP000604273"/>
    </source>
</evidence>
<comment type="subunit">
    <text evidence="3">Homodimer.</text>
</comment>
<reference evidence="11" key="2">
    <citation type="submission" date="2020-05" db="EMBL/GenBank/DDBJ databases">
        <authorList>
            <person name="Kim H.-S."/>
            <person name="Proctor R.H."/>
            <person name="Brown D.W."/>
        </authorList>
    </citation>
    <scope>NUCLEOTIDE SEQUENCE</scope>
    <source>
        <strain evidence="11">NRRL 45417</strain>
    </source>
</reference>
<name>A0A8H4TKD2_9HYPO</name>
<evidence type="ECO:0000256" key="5">
    <source>
        <dbReference type="ARBA" id="ARBA00022603"/>
    </source>
</evidence>
<comment type="caution">
    <text evidence="11">The sequence shown here is derived from an EMBL/GenBank/DDBJ whole genome shotgun (WGS) entry which is preliminary data.</text>
</comment>
<protein>
    <recommendedName>
        <fullName evidence="8">4-dimethylallyltryptophan N-methyltransferase</fullName>
        <ecNumber evidence="8">2.1.1.261</ecNumber>
    </recommendedName>
</protein>
<evidence type="ECO:0000256" key="2">
    <source>
        <dbReference type="ARBA" id="ARBA00008361"/>
    </source>
</evidence>
<dbReference type="GO" id="GO:0009820">
    <property type="term" value="P:alkaloid metabolic process"/>
    <property type="evidence" value="ECO:0007669"/>
    <property type="project" value="UniProtKB-KW"/>
</dbReference>
<sequence length="377" mass="42903">MSPKNDAPPHGVVVDIGGSNMYDGIGKRLQEALTAPYSPTSKPTLPDELLYDDVGLPIWNQIIFTPEFYQTHDEIALFDKYGADVAARCQAGVTIIDLGAGLVRPLLPRTLPTLNEWWLDTRKVGHLLAAFEKDKVPAKYLALDISRSSLNHNVKYLVEQHPSPESSVTCAGIWGTFGDGMSYVQKISTPRLFLSLGSVLCNDPWPEALAHLKFWADAMRPDDLLLIGMDGHTLPNNKEKIWNAYHSCDDFYHKFFLNGFKHANRLAGEEWFREEDWELLAQLEDEPTTRHRFFFRAKKDVKLKKMGRIIQKGEEFDWFDSHKYGEDNVRLMCYKAGLSVIDVWQAPGSEFRQYLARRKDSKDQRDDADSAVSGVSY</sequence>
<evidence type="ECO:0000259" key="10">
    <source>
        <dbReference type="Pfam" id="PF10017"/>
    </source>
</evidence>
<comment type="similarity">
    <text evidence="2">Belongs to the methyltransferase superfamily.</text>
</comment>
<comment type="pathway">
    <text evidence="1">Alkaloid biosynthesis; ergot alkaloid biosynthesis.</text>
</comment>
<keyword evidence="12" id="KW-1185">Reference proteome</keyword>
<dbReference type="GO" id="GO:0032259">
    <property type="term" value="P:methylation"/>
    <property type="evidence" value="ECO:0007669"/>
    <property type="project" value="UniProtKB-KW"/>
</dbReference>
<dbReference type="EC" id="2.1.1.261" evidence="8"/>
<dbReference type="InterPro" id="IPR019257">
    <property type="entry name" value="MeTrfase_dom"/>
</dbReference>
<dbReference type="NCBIfam" id="TIGR03439">
    <property type="entry name" value="methyl_EasF"/>
    <property type="match status" value="1"/>
</dbReference>
<organism evidence="11 12">
    <name type="scientific">Fusarium gaditjirri</name>
    <dbReference type="NCBI Taxonomy" id="282569"/>
    <lineage>
        <taxon>Eukaryota</taxon>
        <taxon>Fungi</taxon>
        <taxon>Dikarya</taxon>
        <taxon>Ascomycota</taxon>
        <taxon>Pezizomycotina</taxon>
        <taxon>Sordariomycetes</taxon>
        <taxon>Hypocreomycetidae</taxon>
        <taxon>Hypocreales</taxon>
        <taxon>Nectriaceae</taxon>
        <taxon>Fusarium</taxon>
        <taxon>Fusarium nisikadoi species complex</taxon>
    </lineage>
</organism>
<evidence type="ECO:0000256" key="4">
    <source>
        <dbReference type="ARBA" id="ARBA00022589"/>
    </source>
</evidence>
<keyword evidence="7" id="KW-0949">S-adenosyl-L-methionine</keyword>
<dbReference type="OrthoDB" id="659at2759"/>
<dbReference type="PIRSF" id="PIRSF018005">
    <property type="entry name" value="UCP018005"/>
    <property type="match status" value="1"/>
</dbReference>
<evidence type="ECO:0000256" key="8">
    <source>
        <dbReference type="ARBA" id="ARBA00039094"/>
    </source>
</evidence>
<evidence type="ECO:0000256" key="3">
    <source>
        <dbReference type="ARBA" id="ARBA00011738"/>
    </source>
</evidence>
<feature type="domain" description="Histidine-specific methyltransferase SAM-dependent" evidence="10">
    <location>
        <begin position="41"/>
        <end position="357"/>
    </location>
</feature>
<comment type="catalytic activity">
    <reaction evidence="9">
        <text>4-(3-methylbut-2-enyl)-L-tryptophan + S-adenosyl-L-methionine = 4-(3-methylbut-2-enyl)-L-abrine + S-adenosyl-L-homocysteine + H(+)</text>
        <dbReference type="Rhea" id="RHEA:34435"/>
        <dbReference type="ChEBI" id="CHEBI:15378"/>
        <dbReference type="ChEBI" id="CHEBI:57856"/>
        <dbReference type="ChEBI" id="CHEBI:58209"/>
        <dbReference type="ChEBI" id="CHEBI:59789"/>
        <dbReference type="ChEBI" id="CHEBI:67248"/>
        <dbReference type="EC" id="2.1.1.261"/>
    </reaction>
</comment>
<dbReference type="Gene3D" id="3.40.50.150">
    <property type="entry name" value="Vaccinia Virus protein VP39"/>
    <property type="match status" value="1"/>
</dbReference>
<evidence type="ECO:0000313" key="11">
    <source>
        <dbReference type="EMBL" id="KAF4959369.1"/>
    </source>
</evidence>
<keyword evidence="6" id="KW-0808">Transferase</keyword>
<evidence type="ECO:0000256" key="7">
    <source>
        <dbReference type="ARBA" id="ARBA00022691"/>
    </source>
</evidence>
<dbReference type="InterPro" id="IPR029063">
    <property type="entry name" value="SAM-dependent_MTases_sf"/>
</dbReference>
<dbReference type="InterPro" id="IPR051128">
    <property type="entry name" value="EgtD_Methyltrsf_superfamily"/>
</dbReference>
<evidence type="ECO:0000256" key="6">
    <source>
        <dbReference type="ARBA" id="ARBA00022679"/>
    </source>
</evidence>
<dbReference type="GO" id="GO:0008168">
    <property type="term" value="F:methyltransferase activity"/>
    <property type="evidence" value="ECO:0007669"/>
    <property type="project" value="UniProtKB-KW"/>
</dbReference>
<dbReference type="EMBL" id="JABFAI010000036">
    <property type="protein sequence ID" value="KAF4959369.1"/>
    <property type="molecule type" value="Genomic_DNA"/>
</dbReference>
<keyword evidence="4" id="KW-0017">Alkaloid metabolism</keyword>
<dbReference type="Pfam" id="PF10017">
    <property type="entry name" value="Methyltransf_33"/>
    <property type="match status" value="1"/>
</dbReference>
<dbReference type="InterPro" id="IPR017805">
    <property type="entry name" value="SAM_MeTrfase_EasF-type_put"/>
</dbReference>
<dbReference type="AlphaFoldDB" id="A0A8H4TKD2"/>
<dbReference type="InterPro" id="IPR017804">
    <property type="entry name" value="MeTrfase_EgtD-like"/>
</dbReference>
<evidence type="ECO:0000256" key="9">
    <source>
        <dbReference type="ARBA" id="ARBA00049425"/>
    </source>
</evidence>
<dbReference type="PANTHER" id="PTHR43397">
    <property type="entry name" value="ERGOTHIONEINE BIOSYNTHESIS PROTEIN 1"/>
    <property type="match status" value="1"/>
</dbReference>
<dbReference type="Proteomes" id="UP000604273">
    <property type="component" value="Unassembled WGS sequence"/>
</dbReference>
<proteinExistence type="inferred from homology"/>
<reference evidence="11" key="1">
    <citation type="journal article" date="2020" name="BMC Genomics">
        <title>Correction to: Identification and distribution of gene clusters required for synthesis of sphingolipid metabolism inhibitors in diverse species of the filamentous fungus Fusarium.</title>
        <authorList>
            <person name="Kim H.S."/>
            <person name="Lohmar J.M."/>
            <person name="Busman M."/>
            <person name="Brown D.W."/>
            <person name="Naumann T.A."/>
            <person name="Divon H.H."/>
            <person name="Lysoe E."/>
            <person name="Uhlig S."/>
            <person name="Proctor R.H."/>
        </authorList>
    </citation>
    <scope>NUCLEOTIDE SEQUENCE</scope>
    <source>
        <strain evidence="11">NRRL 45417</strain>
    </source>
</reference>
<evidence type="ECO:0000256" key="1">
    <source>
        <dbReference type="ARBA" id="ARBA00005107"/>
    </source>
</evidence>
<accession>A0A8H4TKD2</accession>